<dbReference type="GO" id="GO:0005085">
    <property type="term" value="F:guanyl-nucleotide exchange factor activity"/>
    <property type="evidence" value="ECO:0007669"/>
    <property type="project" value="TreeGrafter"/>
</dbReference>
<dbReference type="RefSeq" id="XP_002841106.1">
    <property type="nucleotide sequence ID" value="XM_002841060.1"/>
</dbReference>
<dbReference type="PANTHER" id="PTHR45982">
    <property type="entry name" value="REGULATOR OF CHROMOSOME CONDENSATION"/>
    <property type="match status" value="1"/>
</dbReference>
<proteinExistence type="predicted"/>
<dbReference type="eggNOG" id="ENOG502QUVE">
    <property type="taxonomic scope" value="Eukaryota"/>
</dbReference>
<dbReference type="KEGG" id="tml:GSTUM_00010100001"/>
<evidence type="ECO:0000256" key="1">
    <source>
        <dbReference type="PROSITE-ProRule" id="PRU00235"/>
    </source>
</evidence>
<evidence type="ECO:0000259" key="2">
    <source>
        <dbReference type="PROSITE" id="PS50181"/>
    </source>
</evidence>
<dbReference type="Pfam" id="PF00415">
    <property type="entry name" value="RCC1"/>
    <property type="match status" value="1"/>
</dbReference>
<dbReference type="InterPro" id="IPR036047">
    <property type="entry name" value="F-box-like_dom_sf"/>
</dbReference>
<feature type="non-terminal residue" evidence="3">
    <location>
        <position position="1"/>
    </location>
</feature>
<keyword evidence="4" id="KW-1185">Reference proteome</keyword>
<dbReference type="PROSITE" id="PS50012">
    <property type="entry name" value="RCC1_3"/>
    <property type="match status" value="1"/>
</dbReference>
<dbReference type="Gene3D" id="2.130.10.30">
    <property type="entry name" value="Regulator of chromosome condensation 1/beta-lactamase-inhibitor protein II"/>
    <property type="match status" value="1"/>
</dbReference>
<dbReference type="HOGENOM" id="CLU_778877_0_0_1"/>
<dbReference type="Proteomes" id="UP000006911">
    <property type="component" value="Unassembled WGS sequence"/>
</dbReference>
<dbReference type="InterPro" id="IPR051553">
    <property type="entry name" value="Ran_GTPase-activating"/>
</dbReference>
<dbReference type="PROSITE" id="PS50181">
    <property type="entry name" value="FBOX"/>
    <property type="match status" value="1"/>
</dbReference>
<dbReference type="GeneID" id="9186107"/>
<dbReference type="AlphaFoldDB" id="D5GLA4"/>
<dbReference type="InParanoid" id="D5GLA4"/>
<evidence type="ECO:0000313" key="4">
    <source>
        <dbReference type="Proteomes" id="UP000006911"/>
    </source>
</evidence>
<dbReference type="GO" id="GO:0005737">
    <property type="term" value="C:cytoplasm"/>
    <property type="evidence" value="ECO:0007669"/>
    <property type="project" value="TreeGrafter"/>
</dbReference>
<dbReference type="SUPFAM" id="SSF50985">
    <property type="entry name" value="RCC1/BLIP-II"/>
    <property type="match status" value="1"/>
</dbReference>
<sequence>MSSRPLNLGDFPGEILDRILDYVGYKGAVNLSRTSKGFHNTLYNEETGYWKREAQRVFKTPHVDSLINKVPWRYLFRGMAKARVYTWGQDTDGKLGHDRPLPDRYMRSPYSVAISFEILGLRNKFVVDMVAGGWSTSFLTSDGHVYISGRLGSEQGSTAEIRFPEPIFQLSAGRGHLIALSNKGRVYTCINKSQGAQRVDFCVTVNDSDPGYLTPDNVGKVAEDIGWVKKVVGGWDRCAALIYGIGIVVWGPADTGESDTGRYRPNVRIIKGTNYLENPPKGIPAEALAEIQKHKSVGQVVDFVLGEGYLVFITITGKVFATLGFDQAAPTELVHFSSPKGQYGYLIKIREAAFPH</sequence>
<organism evidence="3 4">
    <name type="scientific">Tuber melanosporum (strain Mel28)</name>
    <name type="common">Perigord black truffle</name>
    <dbReference type="NCBI Taxonomy" id="656061"/>
    <lineage>
        <taxon>Eukaryota</taxon>
        <taxon>Fungi</taxon>
        <taxon>Dikarya</taxon>
        <taxon>Ascomycota</taxon>
        <taxon>Pezizomycotina</taxon>
        <taxon>Pezizomycetes</taxon>
        <taxon>Pezizales</taxon>
        <taxon>Tuberaceae</taxon>
        <taxon>Tuber</taxon>
    </lineage>
</organism>
<dbReference type="InterPro" id="IPR000408">
    <property type="entry name" value="Reg_chr_condens"/>
</dbReference>
<dbReference type="InterPro" id="IPR009091">
    <property type="entry name" value="RCC1/BLIP-II"/>
</dbReference>
<evidence type="ECO:0000313" key="3">
    <source>
        <dbReference type="EMBL" id="CAZ85297.1"/>
    </source>
</evidence>
<dbReference type="SUPFAM" id="SSF81383">
    <property type="entry name" value="F-box domain"/>
    <property type="match status" value="1"/>
</dbReference>
<feature type="domain" description="F-box" evidence="2">
    <location>
        <begin position="5"/>
        <end position="53"/>
    </location>
</feature>
<dbReference type="EMBL" id="FN430348">
    <property type="protein sequence ID" value="CAZ85297.1"/>
    <property type="molecule type" value="Genomic_DNA"/>
</dbReference>
<reference evidence="3 4" key="1">
    <citation type="journal article" date="2010" name="Nature">
        <title>Perigord black truffle genome uncovers evolutionary origins and mechanisms of symbiosis.</title>
        <authorList>
            <person name="Martin F."/>
            <person name="Kohler A."/>
            <person name="Murat C."/>
            <person name="Balestrini R."/>
            <person name="Coutinho P.M."/>
            <person name="Jaillon O."/>
            <person name="Montanini B."/>
            <person name="Morin E."/>
            <person name="Noel B."/>
            <person name="Percudani R."/>
            <person name="Porcel B."/>
            <person name="Rubini A."/>
            <person name="Amicucci A."/>
            <person name="Amselem J."/>
            <person name="Anthouard V."/>
            <person name="Arcioni S."/>
            <person name="Artiguenave F."/>
            <person name="Aury J.M."/>
            <person name="Ballario P."/>
            <person name="Bolchi A."/>
            <person name="Brenna A."/>
            <person name="Brun A."/>
            <person name="Buee M."/>
            <person name="Cantarel B."/>
            <person name="Chevalier G."/>
            <person name="Couloux A."/>
            <person name="Da Silva C."/>
            <person name="Denoeud F."/>
            <person name="Duplessis S."/>
            <person name="Ghignone S."/>
            <person name="Hilselberger B."/>
            <person name="Iotti M."/>
            <person name="Marcais B."/>
            <person name="Mello A."/>
            <person name="Miranda M."/>
            <person name="Pacioni G."/>
            <person name="Quesneville H."/>
            <person name="Riccioni C."/>
            <person name="Ruotolo R."/>
            <person name="Splivallo R."/>
            <person name="Stocchi V."/>
            <person name="Tisserant E."/>
            <person name="Viscomi A.R."/>
            <person name="Zambonelli A."/>
            <person name="Zampieri E."/>
            <person name="Henrissat B."/>
            <person name="Lebrun M.H."/>
            <person name="Paolocci F."/>
            <person name="Bonfante P."/>
            <person name="Ottonello S."/>
            <person name="Wincker P."/>
        </authorList>
    </citation>
    <scope>NUCLEOTIDE SEQUENCE [LARGE SCALE GENOMIC DNA]</scope>
    <source>
        <strain evidence="3 4">Mel28</strain>
    </source>
</reference>
<accession>D5GLA4</accession>
<dbReference type="InterPro" id="IPR001810">
    <property type="entry name" value="F-box_dom"/>
</dbReference>
<name>D5GLA4_TUBMM</name>
<dbReference type="PANTHER" id="PTHR45982:SF3">
    <property type="entry name" value="F-BOX PROTEIN POF9"/>
    <property type="match status" value="1"/>
</dbReference>
<dbReference type="STRING" id="656061.D5GLA4"/>
<gene>
    <name evidence="3" type="ORF">GSTUM_00010100001</name>
</gene>
<protein>
    <submittedName>
        <fullName evidence="3">(Perigord truffle) hypothetical protein</fullName>
    </submittedName>
</protein>
<feature type="repeat" description="RCC1" evidence="1">
    <location>
        <begin position="82"/>
        <end position="142"/>
    </location>
</feature>